<gene>
    <name evidence="4" type="ORF">VN21_16865</name>
</gene>
<dbReference type="Pfam" id="PF04851">
    <property type="entry name" value="ResIII"/>
    <property type="match status" value="1"/>
</dbReference>
<dbReference type="InterPro" id="IPR001650">
    <property type="entry name" value="Helicase_C-like"/>
</dbReference>
<dbReference type="GO" id="GO:0003677">
    <property type="term" value="F:DNA binding"/>
    <property type="evidence" value="ECO:0007669"/>
    <property type="project" value="InterPro"/>
</dbReference>
<dbReference type="InterPro" id="IPR006935">
    <property type="entry name" value="Helicase/UvrB_N"/>
</dbReference>
<dbReference type="InterPro" id="IPR025202">
    <property type="entry name" value="PLD-like_dom"/>
</dbReference>
<dbReference type="Pfam" id="PF00271">
    <property type="entry name" value="Helicase_C"/>
    <property type="match status" value="1"/>
</dbReference>
<dbReference type="GO" id="GO:0004386">
    <property type="term" value="F:helicase activity"/>
    <property type="evidence" value="ECO:0007669"/>
    <property type="project" value="UniProtKB-KW"/>
</dbReference>
<dbReference type="GO" id="GO:0005524">
    <property type="term" value="F:ATP binding"/>
    <property type="evidence" value="ECO:0007669"/>
    <property type="project" value="InterPro"/>
</dbReference>
<evidence type="ECO:0000313" key="5">
    <source>
        <dbReference type="Proteomes" id="UP000034407"/>
    </source>
</evidence>
<dbReference type="Proteomes" id="UP000034407">
    <property type="component" value="Unassembled WGS sequence"/>
</dbReference>
<dbReference type="AlphaFoldDB" id="A0A0M3DER3"/>
<dbReference type="InterPro" id="IPR021835">
    <property type="entry name" value="DUF3427"/>
</dbReference>
<dbReference type="CDD" id="cd18799">
    <property type="entry name" value="SF2_C_EcoAI-like"/>
    <property type="match status" value="1"/>
</dbReference>
<dbReference type="PROSITE" id="PS50035">
    <property type="entry name" value="PLD"/>
    <property type="match status" value="1"/>
</dbReference>
<sequence length="1049" mass="121782">MKIKKGIYEQVISNKIHEELKIREDEINIFKEEIEKEEAKVILSKYLQEVTKKSLNLIKNKDINKQIEVCNQIINYLSEQVEDKEIKENNIHKDGEILLSVEEKINKSKIKNNNIRPLTPISQSYLFTNSNNEPDLISELKREILSSDNIDILVSFIRWSGLRLIKDELIEHTQTKKLRIITTSYMGASEFKAIKFLSELPNTEVKISYDTQRTRLHAKSYMFHRNTGFTTAYIGSSNISKDAMTTGLEWNMKVSEKDSKNIVDKFKATFESYFNDEEFKTFTEEDEEKLKTELKKARVSELKNENNDIVNIDVRPYHYQQEILDTLSVERDVLGHNKNLVVAATGVGKTVISAFDYKNFKSQNKGKVNRLLFIAHREDILSQSLKTFRTILRDRNFGGLYSGNFTPNNIDHVFMTIQTFNSKKFDECLDKEFYDFIIIDEFHHASAPSYQKILEHFKPKVLLGLTATPERMDGKDVLEYFDGKISSEMRLCEAIDKKLLSTFQYFCISDELDLSKLKWSKGGYDNKELTELLTIDKLNSKKRADLVIRSLHDYISDIDEVVGLGFCVSIEHANFMANYFNDKKIPSVAISSKTTKDERDKAKSGLINGKYKFAFVVDLYNEGVDIPEVNTILFLRPTESLTVFLQQLGRGLRLSDNKECLTVLDYVGQAHKNYNFYEKFSSIARKKGKALKEEIENGFITLPKGCHLHMEKQAKEYILRNINSFINNKTTITNKIKTFEIESGKKLNLENFIEFYNITLKEIYKTKNSFYRLCVNAKIKEEFFDIDEKCLSSGMIRLTNTDSVRLLKFWIETLQNYKNENKIANLTGSEEQMLLMLYYTLYTKSPKELGINNIIEFLKRLYSNRLMYEEILEVLKYNLNHINVKTLSDGLKFESNLEVHSTYTKEQILAAFGKNTIDKQYPLREGVLYIEEIKTDIFLITLNKVEKHFSPSTMYEDYAINDKLFNWQSQSRTSIDSPTGQRYVNHINTNNNILLFVRENKREDGITSPYIYLGPADIVSYSGSKPINIVWKLKNTLPASIAVKVEKAL</sequence>
<comment type="caution">
    <text evidence="4">The sequence shown here is derived from an EMBL/GenBank/DDBJ whole genome shotgun (WGS) entry which is preliminary data.</text>
</comment>
<dbReference type="PROSITE" id="PS51194">
    <property type="entry name" value="HELICASE_CTER"/>
    <property type="match status" value="1"/>
</dbReference>
<organism evidence="4 5">
    <name type="scientific">Paraclostridium benzoelyticum</name>
    <dbReference type="NCBI Taxonomy" id="1629550"/>
    <lineage>
        <taxon>Bacteria</taxon>
        <taxon>Bacillati</taxon>
        <taxon>Bacillota</taxon>
        <taxon>Clostridia</taxon>
        <taxon>Peptostreptococcales</taxon>
        <taxon>Peptostreptococcaceae</taxon>
        <taxon>Paraclostridium</taxon>
    </lineage>
</organism>
<dbReference type="PANTHER" id="PTHR47962:SF7">
    <property type="entry name" value="MITOCHONDRIAL ATP-DEPENDENT HELICASE IRC3-RELATED"/>
    <property type="match status" value="1"/>
</dbReference>
<dbReference type="SMART" id="SM00490">
    <property type="entry name" value="HELICc"/>
    <property type="match status" value="1"/>
</dbReference>
<dbReference type="REBASE" id="114234">
    <property type="entry name" value="CspJC272ORF16865P"/>
</dbReference>
<keyword evidence="4" id="KW-0378">Hydrolase</keyword>
<keyword evidence="4" id="KW-0067">ATP-binding</keyword>
<accession>A0A0M3DER3</accession>
<dbReference type="InterPro" id="IPR001736">
    <property type="entry name" value="PLipase_D/transphosphatidylase"/>
</dbReference>
<dbReference type="Pfam" id="PF11907">
    <property type="entry name" value="DUF3427"/>
    <property type="match status" value="1"/>
</dbReference>
<dbReference type="SMART" id="SM00487">
    <property type="entry name" value="DEXDc"/>
    <property type="match status" value="1"/>
</dbReference>
<proteinExistence type="predicted"/>
<keyword evidence="5" id="KW-1185">Reference proteome</keyword>
<reference evidence="4 5" key="1">
    <citation type="submission" date="2015-04" db="EMBL/GenBank/DDBJ databases">
        <title>Microcin producing Clostridium sp. JC272T.</title>
        <authorList>
            <person name="Jyothsna T."/>
            <person name="Sasikala C."/>
            <person name="Ramana C."/>
        </authorList>
    </citation>
    <scope>NUCLEOTIDE SEQUENCE [LARGE SCALE GENOMIC DNA]</scope>
    <source>
        <strain evidence="4 5">JC272</strain>
    </source>
</reference>
<feature type="domain" description="PLD phosphodiesterase" evidence="1">
    <location>
        <begin position="212"/>
        <end position="243"/>
    </location>
</feature>
<dbReference type="PANTHER" id="PTHR47962">
    <property type="entry name" value="ATP-DEPENDENT HELICASE LHR-RELATED-RELATED"/>
    <property type="match status" value="1"/>
</dbReference>
<evidence type="ECO:0000259" key="1">
    <source>
        <dbReference type="PROSITE" id="PS50035"/>
    </source>
</evidence>
<dbReference type="InterPro" id="IPR027417">
    <property type="entry name" value="P-loop_NTPase"/>
</dbReference>
<keyword evidence="4" id="KW-0547">Nucleotide-binding</keyword>
<keyword evidence="4" id="KW-0347">Helicase</keyword>
<dbReference type="SUPFAM" id="SSF52540">
    <property type="entry name" value="P-loop containing nucleoside triphosphate hydrolases"/>
    <property type="match status" value="1"/>
</dbReference>
<dbReference type="EMBL" id="LBBT01000352">
    <property type="protein sequence ID" value="KKX99948.1"/>
    <property type="molecule type" value="Genomic_DNA"/>
</dbReference>
<dbReference type="PATRIC" id="fig|1629550.3.peg.2887"/>
<dbReference type="OrthoDB" id="9802848at2"/>
<dbReference type="GO" id="GO:0016887">
    <property type="term" value="F:ATP hydrolysis activity"/>
    <property type="evidence" value="ECO:0007669"/>
    <property type="project" value="TreeGrafter"/>
</dbReference>
<dbReference type="CDD" id="cd18032">
    <property type="entry name" value="DEXHc_RE_I_III_res"/>
    <property type="match status" value="1"/>
</dbReference>
<evidence type="ECO:0000259" key="2">
    <source>
        <dbReference type="PROSITE" id="PS51192"/>
    </source>
</evidence>
<dbReference type="InterPro" id="IPR014001">
    <property type="entry name" value="Helicase_ATP-bd"/>
</dbReference>
<feature type="domain" description="Helicase ATP-binding" evidence="2">
    <location>
        <begin position="330"/>
        <end position="487"/>
    </location>
</feature>
<evidence type="ECO:0000313" key="4">
    <source>
        <dbReference type="EMBL" id="KKX99948.1"/>
    </source>
</evidence>
<dbReference type="Pfam" id="PF13091">
    <property type="entry name" value="PLDc_2"/>
    <property type="match status" value="1"/>
</dbReference>
<dbReference type="RefSeq" id="WP_046824287.1">
    <property type="nucleotide sequence ID" value="NZ_LBBT01000352.1"/>
</dbReference>
<evidence type="ECO:0000259" key="3">
    <source>
        <dbReference type="PROSITE" id="PS51194"/>
    </source>
</evidence>
<dbReference type="PROSITE" id="PS51192">
    <property type="entry name" value="HELICASE_ATP_BIND_1"/>
    <property type="match status" value="1"/>
</dbReference>
<protein>
    <submittedName>
        <fullName evidence="4">Helicase</fullName>
    </submittedName>
</protein>
<dbReference type="GO" id="GO:0006793">
    <property type="term" value="P:phosphorus metabolic process"/>
    <property type="evidence" value="ECO:0007669"/>
    <property type="project" value="UniProtKB-ARBA"/>
</dbReference>
<feature type="domain" description="Helicase C-terminal" evidence="3">
    <location>
        <begin position="550"/>
        <end position="699"/>
    </location>
</feature>
<dbReference type="CDD" id="cd09203">
    <property type="entry name" value="PLDc_N_DEXD_b1"/>
    <property type="match status" value="1"/>
</dbReference>
<dbReference type="Gene3D" id="3.40.50.300">
    <property type="entry name" value="P-loop containing nucleotide triphosphate hydrolases"/>
    <property type="match status" value="2"/>
</dbReference>
<dbReference type="SUPFAM" id="SSF56024">
    <property type="entry name" value="Phospholipase D/nuclease"/>
    <property type="match status" value="1"/>
</dbReference>
<dbReference type="InterPro" id="IPR052511">
    <property type="entry name" value="ATP-dep_Helicase"/>
</dbReference>
<name>A0A0M3DER3_9FIRM</name>
<dbReference type="Gene3D" id="3.30.870.10">
    <property type="entry name" value="Endonuclease Chain A"/>
    <property type="match status" value="1"/>
</dbReference>